<dbReference type="AlphaFoldDB" id="A0A2S5SQI8"/>
<accession>A0A2S5SQI8</accession>
<dbReference type="InterPro" id="IPR010179">
    <property type="entry name" value="CRISPR-assoc_prot_Cse3"/>
</dbReference>
<dbReference type="Gene3D" id="3.30.70.1210">
    <property type="entry name" value="Crispr-associated protein, domain 2"/>
    <property type="match status" value="1"/>
</dbReference>
<reference evidence="1 2" key="1">
    <citation type="submission" date="2018-02" db="EMBL/GenBank/DDBJ databases">
        <title>Reclassifiation of [Polyangium] brachysporum DSM 7029 as Guopingzhaonella breviflexa gen. nov., sp. nov., a member of the family Comamonadaceae.</title>
        <authorList>
            <person name="Tang B."/>
        </authorList>
    </citation>
    <scope>NUCLEOTIDE SEQUENCE [LARGE SCALE GENOMIC DNA]</scope>
    <source>
        <strain evidence="1 2">BCRC 80649</strain>
    </source>
</reference>
<sequence>MSPLHLVRIPVHAPRLLRFAVDHGIAQEDETLGYTLHAWFAALFGGLAPKPFRHLVHRCEVLAYANADAATLLAQAQAFASPQAWAALDPEGVASKPMPDLWRAGQRLRLEVLTCPVSRQGDVEKDLYLRALDRLGNAAPPRAEVYRTWFTEQWADGVRFDQLELLGMNARSRLLRRARNGTNRLRIVERPQALFSADAVIVDADRFSGLLARGIGRHRAFGFGMVLLSPPR</sequence>
<dbReference type="Pfam" id="PF08798">
    <property type="entry name" value="CRISPR_assoc"/>
    <property type="match status" value="1"/>
</dbReference>
<dbReference type="RefSeq" id="WP_104303845.1">
    <property type="nucleotide sequence ID" value="NZ_PSNX01000018.1"/>
</dbReference>
<dbReference type="SMART" id="SM01101">
    <property type="entry name" value="CRISPR_assoc"/>
    <property type="match status" value="1"/>
</dbReference>
<gene>
    <name evidence="1" type="ORF">C1704_16530</name>
</gene>
<dbReference type="Proteomes" id="UP000238605">
    <property type="component" value="Unassembled WGS sequence"/>
</dbReference>
<evidence type="ECO:0000313" key="2">
    <source>
        <dbReference type="Proteomes" id="UP000238605"/>
    </source>
</evidence>
<organism evidence="1 2">
    <name type="scientific">Caldimonas caldifontis</name>
    <dbReference type="NCBI Taxonomy" id="1452508"/>
    <lineage>
        <taxon>Bacteria</taxon>
        <taxon>Pseudomonadati</taxon>
        <taxon>Pseudomonadota</taxon>
        <taxon>Betaproteobacteria</taxon>
        <taxon>Burkholderiales</taxon>
        <taxon>Sphaerotilaceae</taxon>
        <taxon>Caldimonas</taxon>
    </lineage>
</organism>
<evidence type="ECO:0000313" key="1">
    <source>
        <dbReference type="EMBL" id="PPE64992.1"/>
    </source>
</evidence>
<dbReference type="EMBL" id="PSNX01000018">
    <property type="protein sequence ID" value="PPE64992.1"/>
    <property type="molecule type" value="Genomic_DNA"/>
</dbReference>
<name>A0A2S5SQI8_9BURK</name>
<dbReference type="OrthoDB" id="9795689at2"/>
<protein>
    <submittedName>
        <fullName evidence="1">Type I-E CRISPR-associated protein Cas6/Cse3/CasE</fullName>
    </submittedName>
</protein>
<proteinExistence type="predicted"/>
<keyword evidence="2" id="KW-1185">Reference proteome</keyword>
<dbReference type="SUPFAM" id="SSF117987">
    <property type="entry name" value="CRISPR-associated protein"/>
    <property type="match status" value="1"/>
</dbReference>
<comment type="caution">
    <text evidence="1">The sequence shown here is derived from an EMBL/GenBank/DDBJ whole genome shotgun (WGS) entry which is preliminary data.</text>
</comment>